<dbReference type="AlphaFoldDB" id="A0A1D2NE18"/>
<evidence type="ECO:0000256" key="7">
    <source>
        <dbReference type="ARBA" id="ARBA00023136"/>
    </source>
</evidence>
<keyword evidence="6 9" id="KW-1133">Transmembrane helix</keyword>
<evidence type="ECO:0000313" key="12">
    <source>
        <dbReference type="Proteomes" id="UP000094527"/>
    </source>
</evidence>
<dbReference type="Pfam" id="PF01694">
    <property type="entry name" value="Rhomboid"/>
    <property type="match status" value="1"/>
</dbReference>
<feature type="transmembrane region" description="Helical" evidence="9">
    <location>
        <begin position="205"/>
        <end position="224"/>
    </location>
</feature>
<evidence type="ECO:0000256" key="2">
    <source>
        <dbReference type="ARBA" id="ARBA00009045"/>
    </source>
</evidence>
<feature type="transmembrane region" description="Helical" evidence="9">
    <location>
        <begin position="266"/>
        <end position="287"/>
    </location>
</feature>
<dbReference type="InterPro" id="IPR035952">
    <property type="entry name" value="Rhomboid-like_sf"/>
</dbReference>
<protein>
    <submittedName>
        <fullName evidence="11">Rhomboid-like protein 15</fullName>
    </submittedName>
</protein>
<comment type="subcellular location">
    <subcellularLocation>
        <location evidence="1">Membrane</location>
        <topology evidence="1">Multi-pass membrane protein</topology>
    </subcellularLocation>
</comment>
<dbReference type="Proteomes" id="UP000094527">
    <property type="component" value="Unassembled WGS sequence"/>
</dbReference>
<reference evidence="11 12" key="1">
    <citation type="journal article" date="2016" name="Genome Biol. Evol.">
        <title>Gene Family Evolution Reflects Adaptation to Soil Environmental Stressors in the Genome of the Collembolan Orchesella cincta.</title>
        <authorList>
            <person name="Faddeeva-Vakhrusheva A."/>
            <person name="Derks M.F."/>
            <person name="Anvar S.Y."/>
            <person name="Agamennone V."/>
            <person name="Suring W."/>
            <person name="Smit S."/>
            <person name="van Straalen N.M."/>
            <person name="Roelofs D."/>
        </authorList>
    </citation>
    <scope>NUCLEOTIDE SEQUENCE [LARGE SCALE GENOMIC DNA]</scope>
    <source>
        <tissue evidence="11">Mixed pool</tissue>
    </source>
</reference>
<evidence type="ECO:0000256" key="8">
    <source>
        <dbReference type="SAM" id="MobiDB-lite"/>
    </source>
</evidence>
<dbReference type="Gene3D" id="1.20.1540.10">
    <property type="entry name" value="Rhomboid-like"/>
    <property type="match status" value="1"/>
</dbReference>
<feature type="transmembrane region" description="Helical" evidence="9">
    <location>
        <begin position="174"/>
        <end position="193"/>
    </location>
</feature>
<evidence type="ECO:0000256" key="1">
    <source>
        <dbReference type="ARBA" id="ARBA00004141"/>
    </source>
</evidence>
<feature type="transmembrane region" description="Helical" evidence="9">
    <location>
        <begin position="140"/>
        <end position="162"/>
    </location>
</feature>
<name>A0A1D2NE18_ORCCI</name>
<keyword evidence="5" id="KW-0378">Hydrolase</keyword>
<keyword evidence="4 9" id="KW-0812">Transmembrane</keyword>
<comment type="similarity">
    <text evidence="2">Belongs to the peptidase S54 family.</text>
</comment>
<evidence type="ECO:0000256" key="5">
    <source>
        <dbReference type="ARBA" id="ARBA00022801"/>
    </source>
</evidence>
<evidence type="ECO:0000256" key="4">
    <source>
        <dbReference type="ARBA" id="ARBA00022692"/>
    </source>
</evidence>
<keyword evidence="3" id="KW-0645">Protease</keyword>
<evidence type="ECO:0000256" key="6">
    <source>
        <dbReference type="ARBA" id="ARBA00022989"/>
    </source>
</evidence>
<proteinExistence type="inferred from homology"/>
<evidence type="ECO:0000256" key="3">
    <source>
        <dbReference type="ARBA" id="ARBA00022670"/>
    </source>
</evidence>
<dbReference type="PANTHER" id="PTHR43066:SF1">
    <property type="entry name" value="RHOMBOID PROTEIN 2"/>
    <property type="match status" value="1"/>
</dbReference>
<dbReference type="GO" id="GO:0004252">
    <property type="term" value="F:serine-type endopeptidase activity"/>
    <property type="evidence" value="ECO:0007669"/>
    <property type="project" value="InterPro"/>
</dbReference>
<feature type="region of interest" description="Disordered" evidence="8">
    <location>
        <begin position="298"/>
        <end position="344"/>
    </location>
</feature>
<evidence type="ECO:0000256" key="9">
    <source>
        <dbReference type="SAM" id="Phobius"/>
    </source>
</evidence>
<evidence type="ECO:0000259" key="10">
    <source>
        <dbReference type="Pfam" id="PF01694"/>
    </source>
</evidence>
<feature type="compositionally biased region" description="Polar residues" evidence="8">
    <location>
        <begin position="314"/>
        <end position="334"/>
    </location>
</feature>
<sequence>MKACRHNLHFRIHNSSFSSTQPVVGIGNHVNSLQWRHMPSNRIVIHRSSVKVRVHFESEPSSRSANRNNNKGRILGLVHPVDYSKDTDMPEFELPPVSTFFSSMMIALYLFREYINITDEEDVYVSWNTVVTKGEVWRLFYAQFFHFVRVLIFFNVITLMSIGRYLEKKIQMQAFIVLIMLMSAISNLLYLFFNEVLCSGPNTEYTVGFATCMFSLRMIHIFTMDPDANNGKGEPNLIFGFLPLHLPKLISPWQPLMETIVLEVAIFGRCVASNIAGMCAGLIFPYLMKHFRHLIMFPRDPPPPPPPSQRARTRSFNTISLHPSVSSRNNNNYQDPVDDYEYDD</sequence>
<keyword evidence="7 9" id="KW-0472">Membrane</keyword>
<dbReference type="GO" id="GO:0006508">
    <property type="term" value="P:proteolysis"/>
    <property type="evidence" value="ECO:0007669"/>
    <property type="project" value="UniProtKB-KW"/>
</dbReference>
<dbReference type="OrthoDB" id="10257275at2759"/>
<accession>A0A1D2NE18</accession>
<comment type="caution">
    <text evidence="11">The sequence shown here is derived from an EMBL/GenBank/DDBJ whole genome shotgun (WGS) entry which is preliminary data.</text>
</comment>
<organism evidence="11 12">
    <name type="scientific">Orchesella cincta</name>
    <name type="common">Springtail</name>
    <name type="synonym">Podura cincta</name>
    <dbReference type="NCBI Taxonomy" id="48709"/>
    <lineage>
        <taxon>Eukaryota</taxon>
        <taxon>Metazoa</taxon>
        <taxon>Ecdysozoa</taxon>
        <taxon>Arthropoda</taxon>
        <taxon>Hexapoda</taxon>
        <taxon>Collembola</taxon>
        <taxon>Entomobryomorpha</taxon>
        <taxon>Entomobryoidea</taxon>
        <taxon>Orchesellidae</taxon>
        <taxon>Orchesellinae</taxon>
        <taxon>Orchesella</taxon>
    </lineage>
</organism>
<dbReference type="EMBL" id="LJIJ01000071">
    <property type="protein sequence ID" value="ODN03518.1"/>
    <property type="molecule type" value="Genomic_DNA"/>
</dbReference>
<gene>
    <name evidence="11" type="ORF">Ocin01_03176</name>
</gene>
<dbReference type="InterPro" id="IPR022764">
    <property type="entry name" value="Peptidase_S54_rhomboid_dom"/>
</dbReference>
<dbReference type="SUPFAM" id="SSF144091">
    <property type="entry name" value="Rhomboid-like"/>
    <property type="match status" value="1"/>
</dbReference>
<evidence type="ECO:0000313" key="11">
    <source>
        <dbReference type="EMBL" id="ODN03518.1"/>
    </source>
</evidence>
<dbReference type="PANTHER" id="PTHR43066">
    <property type="entry name" value="RHOMBOID-RELATED PROTEIN"/>
    <property type="match status" value="1"/>
</dbReference>
<feature type="compositionally biased region" description="Pro residues" evidence="8">
    <location>
        <begin position="299"/>
        <end position="308"/>
    </location>
</feature>
<dbReference type="GO" id="GO:0016020">
    <property type="term" value="C:membrane"/>
    <property type="evidence" value="ECO:0007669"/>
    <property type="project" value="UniProtKB-SubCell"/>
</dbReference>
<dbReference type="OMA" id="THNSIDY"/>
<feature type="domain" description="Peptidase S54 rhomboid" evidence="10">
    <location>
        <begin position="134"/>
        <end position="288"/>
    </location>
</feature>
<keyword evidence="12" id="KW-1185">Reference proteome</keyword>